<accession>A0A9N7YGN0</accession>
<gene>
    <name evidence="2" type="ORF">PLEPLA_LOCUS18771</name>
</gene>
<organism evidence="2 3">
    <name type="scientific">Pleuronectes platessa</name>
    <name type="common">European plaice</name>
    <dbReference type="NCBI Taxonomy" id="8262"/>
    <lineage>
        <taxon>Eukaryota</taxon>
        <taxon>Metazoa</taxon>
        <taxon>Chordata</taxon>
        <taxon>Craniata</taxon>
        <taxon>Vertebrata</taxon>
        <taxon>Euteleostomi</taxon>
        <taxon>Actinopterygii</taxon>
        <taxon>Neopterygii</taxon>
        <taxon>Teleostei</taxon>
        <taxon>Neoteleostei</taxon>
        <taxon>Acanthomorphata</taxon>
        <taxon>Carangaria</taxon>
        <taxon>Pleuronectiformes</taxon>
        <taxon>Pleuronectoidei</taxon>
        <taxon>Pleuronectidae</taxon>
        <taxon>Pleuronectes</taxon>
    </lineage>
</organism>
<dbReference type="Proteomes" id="UP001153269">
    <property type="component" value="Unassembled WGS sequence"/>
</dbReference>
<dbReference type="EMBL" id="CADEAL010001269">
    <property type="protein sequence ID" value="CAB1430785.1"/>
    <property type="molecule type" value="Genomic_DNA"/>
</dbReference>
<comment type="caution">
    <text evidence="2">The sequence shown here is derived from an EMBL/GenBank/DDBJ whole genome shotgun (WGS) entry which is preliminary data.</text>
</comment>
<protein>
    <submittedName>
        <fullName evidence="2">Uncharacterized protein</fullName>
    </submittedName>
</protein>
<reference evidence="2" key="1">
    <citation type="submission" date="2020-03" db="EMBL/GenBank/DDBJ databases">
        <authorList>
            <person name="Weist P."/>
        </authorList>
    </citation>
    <scope>NUCLEOTIDE SEQUENCE</scope>
</reference>
<evidence type="ECO:0000256" key="1">
    <source>
        <dbReference type="SAM" id="MobiDB-lite"/>
    </source>
</evidence>
<proteinExistence type="predicted"/>
<name>A0A9N7YGN0_PLEPL</name>
<dbReference type="AlphaFoldDB" id="A0A9N7YGN0"/>
<keyword evidence="3" id="KW-1185">Reference proteome</keyword>
<evidence type="ECO:0000313" key="2">
    <source>
        <dbReference type="EMBL" id="CAB1430785.1"/>
    </source>
</evidence>
<evidence type="ECO:0000313" key="3">
    <source>
        <dbReference type="Proteomes" id="UP001153269"/>
    </source>
</evidence>
<sequence length="113" mass="11930">MAQEKRESAAETQNFTAAAAADPPGSGQYDPAELVSSRRHTKLTSGCVVLSGRKLRRLHICVWVRFSAGDNGSKCPLVEPERRENAAERLPGCRWMVPAAAAAAGPAPALSSG</sequence>
<feature type="region of interest" description="Disordered" evidence="1">
    <location>
        <begin position="1"/>
        <end position="35"/>
    </location>
</feature>